<dbReference type="InterPro" id="IPR048020">
    <property type="entry name" value="Transpos_IS3"/>
</dbReference>
<comment type="function">
    <text evidence="1">Involved in the transposition of the insertion sequence.</text>
</comment>
<dbReference type="InterPro" id="IPR050900">
    <property type="entry name" value="Transposase_IS3/IS150/IS904"/>
</dbReference>
<protein>
    <submittedName>
        <fullName evidence="3">IS3 family transposase</fullName>
    </submittedName>
</protein>
<dbReference type="InterPro" id="IPR001584">
    <property type="entry name" value="Integrase_cat-core"/>
</dbReference>
<proteinExistence type="predicted"/>
<dbReference type="InterPro" id="IPR012337">
    <property type="entry name" value="RNaseH-like_sf"/>
</dbReference>
<dbReference type="RefSeq" id="WP_377929175.1">
    <property type="nucleotide sequence ID" value="NZ_JBHUEM010000027.1"/>
</dbReference>
<dbReference type="Pfam" id="PF00665">
    <property type="entry name" value="rve"/>
    <property type="match status" value="1"/>
</dbReference>
<dbReference type="InterPro" id="IPR025948">
    <property type="entry name" value="HTH-like_dom"/>
</dbReference>
<evidence type="ECO:0000256" key="1">
    <source>
        <dbReference type="ARBA" id="ARBA00002286"/>
    </source>
</evidence>
<comment type="caution">
    <text evidence="3">The sequence shown here is derived from an EMBL/GenBank/DDBJ whole genome shotgun (WGS) entry which is preliminary data.</text>
</comment>
<dbReference type="Pfam" id="PF13276">
    <property type="entry name" value="HTH_21"/>
    <property type="match status" value="1"/>
</dbReference>
<dbReference type="NCBIfam" id="NF033516">
    <property type="entry name" value="transpos_IS3"/>
    <property type="match status" value="1"/>
</dbReference>
<organism evidence="3 4">
    <name type="scientific">Bacillus salitolerans</name>
    <dbReference type="NCBI Taxonomy" id="1437434"/>
    <lineage>
        <taxon>Bacteria</taxon>
        <taxon>Bacillati</taxon>
        <taxon>Bacillota</taxon>
        <taxon>Bacilli</taxon>
        <taxon>Bacillales</taxon>
        <taxon>Bacillaceae</taxon>
        <taxon>Bacillus</taxon>
    </lineage>
</organism>
<sequence length="317" mass="37788">LEERLLEIELWVSEGFPIIKATKALEVQRSVYYYHQNNEIKVQEPPRRGRPIPGFSYNNSGDKICDEQIEEFLMEAIEGEEGIYGYRKLTNYLRDRHSLIINFKKGHRLCCKLGILLPNRQPSKYPRRLTRQHLITGPNQLWQLDIKYGSIKESGRFFFLACAIDVFDRCIVGYYYGSKCKAKDITKMLQSAIMRRQIHFPKGEDEMRLIIRTDNGPQFVSNHFGEFCELQKVYHERIPPSSPNYNAYIESFFSVLEKECYQRYEFECFDEAYYHIEQYMDFYNHRRYHGSLNYLAPFQFHELYKDKGYPLDMAVSL</sequence>
<accession>A0ABW4LS43</accession>
<name>A0ABW4LS43_9BACI</name>
<dbReference type="SUPFAM" id="SSF53098">
    <property type="entry name" value="Ribonuclease H-like"/>
    <property type="match status" value="1"/>
</dbReference>
<feature type="domain" description="Integrase catalytic" evidence="2">
    <location>
        <begin position="134"/>
        <end position="305"/>
    </location>
</feature>
<keyword evidence="4" id="KW-1185">Reference proteome</keyword>
<dbReference type="Gene3D" id="3.30.420.10">
    <property type="entry name" value="Ribonuclease H-like superfamily/Ribonuclease H"/>
    <property type="match status" value="1"/>
</dbReference>
<gene>
    <name evidence="3" type="ORF">ACFSCX_15570</name>
</gene>
<evidence type="ECO:0000313" key="4">
    <source>
        <dbReference type="Proteomes" id="UP001597214"/>
    </source>
</evidence>
<feature type="non-terminal residue" evidence="3">
    <location>
        <position position="1"/>
    </location>
</feature>
<dbReference type="Proteomes" id="UP001597214">
    <property type="component" value="Unassembled WGS sequence"/>
</dbReference>
<dbReference type="PANTHER" id="PTHR46889">
    <property type="entry name" value="TRANSPOSASE INSF FOR INSERTION SEQUENCE IS3B-RELATED"/>
    <property type="match status" value="1"/>
</dbReference>
<dbReference type="InterPro" id="IPR036397">
    <property type="entry name" value="RNaseH_sf"/>
</dbReference>
<dbReference type="PANTHER" id="PTHR46889:SF4">
    <property type="entry name" value="TRANSPOSASE INSO FOR INSERTION SEQUENCE ELEMENT IS911B-RELATED"/>
    <property type="match status" value="1"/>
</dbReference>
<dbReference type="Pfam" id="PF13333">
    <property type="entry name" value="rve_2"/>
    <property type="match status" value="1"/>
</dbReference>
<dbReference type="EMBL" id="JBHUEM010000027">
    <property type="protein sequence ID" value="MFD1737955.1"/>
    <property type="molecule type" value="Genomic_DNA"/>
</dbReference>
<evidence type="ECO:0000259" key="2">
    <source>
        <dbReference type="PROSITE" id="PS50994"/>
    </source>
</evidence>
<dbReference type="PROSITE" id="PS50994">
    <property type="entry name" value="INTEGRASE"/>
    <property type="match status" value="1"/>
</dbReference>
<reference evidence="4" key="1">
    <citation type="journal article" date="2019" name="Int. J. Syst. Evol. Microbiol.">
        <title>The Global Catalogue of Microorganisms (GCM) 10K type strain sequencing project: providing services to taxonomists for standard genome sequencing and annotation.</title>
        <authorList>
            <consortium name="The Broad Institute Genomics Platform"/>
            <consortium name="The Broad Institute Genome Sequencing Center for Infectious Disease"/>
            <person name="Wu L."/>
            <person name="Ma J."/>
        </authorList>
    </citation>
    <scope>NUCLEOTIDE SEQUENCE [LARGE SCALE GENOMIC DNA]</scope>
    <source>
        <strain evidence="4">CCUG 49339</strain>
    </source>
</reference>
<evidence type="ECO:0000313" key="3">
    <source>
        <dbReference type="EMBL" id="MFD1737955.1"/>
    </source>
</evidence>